<feature type="compositionally biased region" description="Polar residues" evidence="1">
    <location>
        <begin position="93"/>
        <end position="104"/>
    </location>
</feature>
<feature type="compositionally biased region" description="Low complexity" evidence="1">
    <location>
        <begin position="18"/>
        <end position="31"/>
    </location>
</feature>
<sequence>MAAGEKGQHQQRRQVGRDLSSPSLSSSDGLPVASPPSNITRKETDKQGKKHRSSSFFGKQTHEGNAWTQGKKTCIASYVSSPGHQPIASLVSSATSLRTTTQSVCDPEAVRKRIQQLRQESVEDEDDDEPSSPKKESPFSRISAPPPASWHTLLASARESYHQRTAQATGQQDDSPLASPRPDEELRRERLRSTIEAMNPALPGIFYEEAFRAWDPVKVAKTWKKDCRTWLWKNRAEAAAVEETNRAFFHFQDSLLQKRKQHVEMNESQDWAESWLREWGNVTSEEEKPGAGLPGQKKGESASRLVLRNRPSPSSYFSEQSAGGPLNESHIGLDIGQNQEELLEPQLIKKRELQS</sequence>
<feature type="region of interest" description="Disordered" evidence="1">
    <location>
        <begin position="93"/>
        <end position="186"/>
    </location>
</feature>
<accession>A0A7R8WEA7</accession>
<feature type="region of interest" description="Disordered" evidence="1">
    <location>
        <begin position="1"/>
        <end position="68"/>
    </location>
</feature>
<feature type="compositionally biased region" description="Polar residues" evidence="1">
    <location>
        <begin position="311"/>
        <end position="321"/>
    </location>
</feature>
<proteinExistence type="predicted"/>
<evidence type="ECO:0000256" key="1">
    <source>
        <dbReference type="SAM" id="MobiDB-lite"/>
    </source>
</evidence>
<dbReference type="OrthoDB" id="7697968at2759"/>
<gene>
    <name evidence="2" type="ORF">CTOB1V02_LOCUS7960</name>
</gene>
<feature type="region of interest" description="Disordered" evidence="1">
    <location>
        <begin position="283"/>
        <end position="338"/>
    </location>
</feature>
<feature type="non-terminal residue" evidence="2">
    <location>
        <position position="355"/>
    </location>
</feature>
<name>A0A7R8WEA7_9CRUS</name>
<feature type="compositionally biased region" description="Polar residues" evidence="1">
    <location>
        <begin position="163"/>
        <end position="174"/>
    </location>
</feature>
<dbReference type="AlphaFoldDB" id="A0A7R8WEA7"/>
<reference evidence="2" key="1">
    <citation type="submission" date="2020-11" db="EMBL/GenBank/DDBJ databases">
        <authorList>
            <person name="Tran Van P."/>
        </authorList>
    </citation>
    <scope>NUCLEOTIDE SEQUENCE</scope>
</reference>
<protein>
    <submittedName>
        <fullName evidence="2">Uncharacterized protein</fullName>
    </submittedName>
</protein>
<organism evidence="2">
    <name type="scientific">Cyprideis torosa</name>
    <dbReference type="NCBI Taxonomy" id="163714"/>
    <lineage>
        <taxon>Eukaryota</taxon>
        <taxon>Metazoa</taxon>
        <taxon>Ecdysozoa</taxon>
        <taxon>Arthropoda</taxon>
        <taxon>Crustacea</taxon>
        <taxon>Oligostraca</taxon>
        <taxon>Ostracoda</taxon>
        <taxon>Podocopa</taxon>
        <taxon>Podocopida</taxon>
        <taxon>Cytherocopina</taxon>
        <taxon>Cytheroidea</taxon>
        <taxon>Cytherideidae</taxon>
        <taxon>Cyprideis</taxon>
    </lineage>
</organism>
<evidence type="ECO:0000313" key="2">
    <source>
        <dbReference type="EMBL" id="CAD7230097.1"/>
    </source>
</evidence>
<dbReference type="EMBL" id="OB662465">
    <property type="protein sequence ID" value="CAD7230097.1"/>
    <property type="molecule type" value="Genomic_DNA"/>
</dbReference>